<dbReference type="InterPro" id="IPR029035">
    <property type="entry name" value="DHS-like_NAD/FAD-binding_dom"/>
</dbReference>
<reference evidence="6 7" key="1">
    <citation type="submission" date="2017-03" db="EMBL/GenBank/DDBJ databases">
        <authorList>
            <person name="Afonso C.L."/>
            <person name="Miller P.J."/>
            <person name="Scott M.A."/>
            <person name="Spackman E."/>
            <person name="Goraichik I."/>
            <person name="Dimitrov K.M."/>
            <person name="Suarez D.L."/>
            <person name="Swayne D.E."/>
        </authorList>
    </citation>
    <scope>NUCLEOTIDE SEQUENCE [LARGE SCALE GENOMIC DNA]</scope>
    <source>
        <strain evidence="6">PRJEB14757</strain>
    </source>
</reference>
<gene>
    <name evidence="6" type="ORF">MTBBW1_1680003</name>
</gene>
<proteinExistence type="predicted"/>
<feature type="domain" description="Deacetylase sirtuin-type" evidence="5">
    <location>
        <begin position="1"/>
        <end position="176"/>
    </location>
</feature>
<dbReference type="InterPro" id="IPR003000">
    <property type="entry name" value="Sirtuin"/>
</dbReference>
<sequence>MGKNVDGLHIRAGNSIDRTYQIHGNIEYMRCIAPCSEDIIPISQEMPIISREEKLPEKYWELLRCPVCGRQTRPHVLLWDESYNEHHYLFQSSLDVALKTDLLIIAGTTGATNLPNQIVSQVMAIGGTVIDINIERNIFSDMAERSRNGFFWKSTSGSAFPQIVEVLRAYQGILQH</sequence>
<keyword evidence="2" id="KW-0808">Transferase</keyword>
<name>A0A1W1H9E7_9BACT</name>
<feature type="binding site" evidence="4">
    <location>
        <position position="31"/>
    </location>
    <ligand>
        <name>Zn(2+)</name>
        <dbReference type="ChEBI" id="CHEBI:29105"/>
    </ligand>
</feature>
<dbReference type="PANTHER" id="PTHR11085:SF10">
    <property type="entry name" value="NAD-DEPENDENT PROTEIN DEACYLASE SIRTUIN-5, MITOCHONDRIAL-RELATED"/>
    <property type="match status" value="1"/>
</dbReference>
<dbReference type="PANTHER" id="PTHR11085">
    <property type="entry name" value="NAD-DEPENDENT PROTEIN DEACYLASE SIRTUIN-5, MITOCHONDRIAL-RELATED"/>
    <property type="match status" value="1"/>
</dbReference>
<keyword evidence="7" id="KW-1185">Reference proteome</keyword>
<dbReference type="Gene3D" id="3.40.50.1220">
    <property type="entry name" value="TPP-binding domain"/>
    <property type="match status" value="1"/>
</dbReference>
<dbReference type="EC" id="2.3.1.286" evidence="1"/>
<feature type="active site" description="Proton acceptor" evidence="4">
    <location>
        <position position="23"/>
    </location>
</feature>
<keyword evidence="4" id="KW-0862">Zinc</keyword>
<dbReference type="Proteomes" id="UP000191931">
    <property type="component" value="Unassembled WGS sequence"/>
</dbReference>
<dbReference type="STRING" id="1246637.MTBBW1_1680003"/>
<feature type="binding site" evidence="4">
    <location>
        <position position="68"/>
    </location>
    <ligand>
        <name>Zn(2+)</name>
        <dbReference type="ChEBI" id="CHEBI:29105"/>
    </ligand>
</feature>
<evidence type="ECO:0000256" key="3">
    <source>
        <dbReference type="ARBA" id="ARBA00023027"/>
    </source>
</evidence>
<evidence type="ECO:0000256" key="4">
    <source>
        <dbReference type="PROSITE-ProRule" id="PRU00236"/>
    </source>
</evidence>
<dbReference type="AlphaFoldDB" id="A0A1W1H9E7"/>
<evidence type="ECO:0000259" key="5">
    <source>
        <dbReference type="PROSITE" id="PS50305"/>
    </source>
</evidence>
<dbReference type="OrthoDB" id="9800582at2"/>
<evidence type="ECO:0000256" key="2">
    <source>
        <dbReference type="ARBA" id="ARBA00022679"/>
    </source>
</evidence>
<evidence type="ECO:0000313" key="6">
    <source>
        <dbReference type="EMBL" id="SLM29091.1"/>
    </source>
</evidence>
<dbReference type="PROSITE" id="PS50305">
    <property type="entry name" value="SIRTUIN"/>
    <property type="match status" value="1"/>
</dbReference>
<dbReference type="Gene3D" id="3.30.1600.10">
    <property type="entry name" value="SIR2/SIRT2 'Small Domain"/>
    <property type="match status" value="1"/>
</dbReference>
<dbReference type="GO" id="GO:0046872">
    <property type="term" value="F:metal ion binding"/>
    <property type="evidence" value="ECO:0007669"/>
    <property type="project" value="UniProtKB-KW"/>
</dbReference>
<keyword evidence="4" id="KW-0479">Metal-binding</keyword>
<feature type="binding site" evidence="4">
    <location>
        <position position="35"/>
    </location>
    <ligand>
        <name>Zn(2+)</name>
        <dbReference type="ChEBI" id="CHEBI:29105"/>
    </ligand>
</feature>
<accession>A0A1W1H9E7</accession>
<dbReference type="Pfam" id="PF02146">
    <property type="entry name" value="SIR2"/>
    <property type="match status" value="1"/>
</dbReference>
<dbReference type="InterPro" id="IPR026591">
    <property type="entry name" value="Sirtuin_cat_small_dom_sf"/>
</dbReference>
<evidence type="ECO:0000313" key="7">
    <source>
        <dbReference type="Proteomes" id="UP000191931"/>
    </source>
</evidence>
<dbReference type="RefSeq" id="WP_080805756.1">
    <property type="nucleotide sequence ID" value="NZ_LT828551.1"/>
</dbReference>
<dbReference type="EMBL" id="FWEV01000077">
    <property type="protein sequence ID" value="SLM29091.1"/>
    <property type="molecule type" value="Genomic_DNA"/>
</dbReference>
<dbReference type="InterPro" id="IPR050134">
    <property type="entry name" value="NAD-dep_sirtuin_deacylases"/>
</dbReference>
<dbReference type="InterPro" id="IPR026590">
    <property type="entry name" value="Ssirtuin_cat_dom"/>
</dbReference>
<dbReference type="GO" id="GO:0070403">
    <property type="term" value="F:NAD+ binding"/>
    <property type="evidence" value="ECO:0007669"/>
    <property type="project" value="InterPro"/>
</dbReference>
<feature type="binding site" evidence="4">
    <location>
        <position position="65"/>
    </location>
    <ligand>
        <name>Zn(2+)</name>
        <dbReference type="ChEBI" id="CHEBI:29105"/>
    </ligand>
</feature>
<keyword evidence="3" id="KW-0520">NAD</keyword>
<organism evidence="6 7">
    <name type="scientific">Desulfamplus magnetovallimortis</name>
    <dbReference type="NCBI Taxonomy" id="1246637"/>
    <lineage>
        <taxon>Bacteria</taxon>
        <taxon>Pseudomonadati</taxon>
        <taxon>Thermodesulfobacteriota</taxon>
        <taxon>Desulfobacteria</taxon>
        <taxon>Desulfobacterales</taxon>
        <taxon>Desulfobacteraceae</taxon>
        <taxon>Desulfamplus</taxon>
    </lineage>
</organism>
<dbReference type="SUPFAM" id="SSF52467">
    <property type="entry name" value="DHS-like NAD/FAD-binding domain"/>
    <property type="match status" value="1"/>
</dbReference>
<evidence type="ECO:0000256" key="1">
    <source>
        <dbReference type="ARBA" id="ARBA00012928"/>
    </source>
</evidence>
<protein>
    <recommendedName>
        <fullName evidence="1">protein acetyllysine N-acetyltransferase</fullName>
        <ecNumber evidence="1">2.3.1.286</ecNumber>
    </recommendedName>
</protein>
<dbReference type="GO" id="GO:0017136">
    <property type="term" value="F:histone deacetylase activity, NAD-dependent"/>
    <property type="evidence" value="ECO:0007669"/>
    <property type="project" value="TreeGrafter"/>
</dbReference>